<dbReference type="PANTHER" id="PTHR16291:SF0">
    <property type="entry name" value="NUCLEAR CAP-BINDING PROTEIN SUBUNIT 3"/>
    <property type="match status" value="1"/>
</dbReference>
<protein>
    <submittedName>
        <fullName evidence="2">Uncharacterized protein</fullName>
    </submittedName>
</protein>
<evidence type="ECO:0000313" key="3">
    <source>
        <dbReference type="Proteomes" id="UP000811619"/>
    </source>
</evidence>
<reference evidence="2" key="1">
    <citation type="journal article" date="2020" name="bioRxiv">
        <title>Whole genome comparisons of ergot fungi reveals the divergence and evolution of species within the genus Claviceps are the result of varying mechanisms driving genome evolution and host range expansion.</title>
        <authorList>
            <person name="Wyka S.A."/>
            <person name="Mondo S.J."/>
            <person name="Liu M."/>
            <person name="Dettman J."/>
            <person name="Nalam V."/>
            <person name="Broders K.D."/>
        </authorList>
    </citation>
    <scope>NUCLEOTIDE SEQUENCE</scope>
    <source>
        <strain evidence="2">CCC 489</strain>
    </source>
</reference>
<feature type="compositionally biased region" description="Basic residues" evidence="1">
    <location>
        <begin position="181"/>
        <end position="200"/>
    </location>
</feature>
<dbReference type="GO" id="GO:0003729">
    <property type="term" value="F:mRNA binding"/>
    <property type="evidence" value="ECO:0007669"/>
    <property type="project" value="InterPro"/>
</dbReference>
<gene>
    <name evidence="2" type="ORF">E4U42_001008</name>
</gene>
<comment type="caution">
    <text evidence="2">The sequence shown here is derived from an EMBL/GenBank/DDBJ whole genome shotgun (WGS) entry which is preliminary data.</text>
</comment>
<feature type="region of interest" description="Disordered" evidence="1">
    <location>
        <begin position="168"/>
        <end position="208"/>
    </location>
</feature>
<feature type="compositionally biased region" description="Basic and acidic residues" evidence="1">
    <location>
        <begin position="171"/>
        <end position="180"/>
    </location>
</feature>
<dbReference type="InterPro" id="IPR019416">
    <property type="entry name" value="NCBP3"/>
</dbReference>
<evidence type="ECO:0000256" key="1">
    <source>
        <dbReference type="SAM" id="MobiDB-lite"/>
    </source>
</evidence>
<organism evidence="2 3">
    <name type="scientific">Claviceps africana</name>
    <dbReference type="NCBI Taxonomy" id="83212"/>
    <lineage>
        <taxon>Eukaryota</taxon>
        <taxon>Fungi</taxon>
        <taxon>Dikarya</taxon>
        <taxon>Ascomycota</taxon>
        <taxon>Pezizomycotina</taxon>
        <taxon>Sordariomycetes</taxon>
        <taxon>Hypocreomycetidae</taxon>
        <taxon>Hypocreales</taxon>
        <taxon>Clavicipitaceae</taxon>
        <taxon>Claviceps</taxon>
    </lineage>
</organism>
<feature type="region of interest" description="Disordered" evidence="1">
    <location>
        <begin position="23"/>
        <end position="54"/>
    </location>
</feature>
<dbReference type="Pfam" id="PF10309">
    <property type="entry name" value="NCBP3"/>
    <property type="match status" value="1"/>
</dbReference>
<dbReference type="PANTHER" id="PTHR16291">
    <property type="entry name" value="NUCLEAR CAP-BINDING PROTEIN SUBUNIT 3"/>
    <property type="match status" value="1"/>
</dbReference>
<dbReference type="GO" id="GO:0000340">
    <property type="term" value="F:RNA 7-methylguanosine cap binding"/>
    <property type="evidence" value="ECO:0007669"/>
    <property type="project" value="InterPro"/>
</dbReference>
<feature type="compositionally biased region" description="Basic and acidic residues" evidence="1">
    <location>
        <begin position="43"/>
        <end position="54"/>
    </location>
</feature>
<proteinExistence type="predicted"/>
<dbReference type="GO" id="GO:0005634">
    <property type="term" value="C:nucleus"/>
    <property type="evidence" value="ECO:0007669"/>
    <property type="project" value="TreeGrafter"/>
</dbReference>
<name>A0A8K0J4S6_9HYPO</name>
<dbReference type="EMBL" id="SRPY01001293">
    <property type="protein sequence ID" value="KAG5913565.1"/>
    <property type="molecule type" value="Genomic_DNA"/>
</dbReference>
<accession>A0A8K0J4S6</accession>
<evidence type="ECO:0000313" key="2">
    <source>
        <dbReference type="EMBL" id="KAG5913565.1"/>
    </source>
</evidence>
<dbReference type="Proteomes" id="UP000811619">
    <property type="component" value="Unassembled WGS sequence"/>
</dbReference>
<dbReference type="AlphaFoldDB" id="A0A8K0J4S6"/>
<feature type="compositionally biased region" description="Basic and acidic residues" evidence="1">
    <location>
        <begin position="23"/>
        <end position="33"/>
    </location>
</feature>
<sequence length="409" mass="45339">MDMDFEMGDAIDGALDVQIDELPRADDILKSGEPEEPGEVADDEHSRSKAGDNHEGEIVVPAKIYISGLNMLHTDDIRAYVKDHFGPVDKIEWIDDSSANLVFGNEYSAGEAITSLSAMEVADITALTLGESLPAKPFNGKPEVSLQVRLSLKSDKKQAGAALRSRYYLLHPEHDPEERRKTHHGNRKGYRHREVNHRRSSTQLRSASGDDVQIFEASMYDDAPRQHVSHRKLSPDNSVKFGTSTNRGKELFTSRVSMRHRSASPRRENESDAHMDMLDRFSHQNKNIAKLIKSRIPAANSGKELFPIKGAEQGSRLDQLEESIGSARLRDEDLPKIVDLPQTKSNTGFNIKGAAVQGESEAGGFAIRGTALANARELFPDKLGTTTAVQEALDSGRSYRRQKAQDLFL</sequence>
<keyword evidence="3" id="KW-1185">Reference proteome</keyword>
<dbReference type="OrthoDB" id="422106at2759"/>